<dbReference type="SMART" id="SM00448">
    <property type="entry name" value="REC"/>
    <property type="match status" value="1"/>
</dbReference>
<dbReference type="RefSeq" id="WP_185677335.1">
    <property type="nucleotide sequence ID" value="NZ_JACHVB010000064.1"/>
</dbReference>
<dbReference type="Proteomes" id="UP000546464">
    <property type="component" value="Unassembled WGS sequence"/>
</dbReference>
<dbReference type="GO" id="GO:0000160">
    <property type="term" value="P:phosphorelay signal transduction system"/>
    <property type="evidence" value="ECO:0007669"/>
    <property type="project" value="InterPro"/>
</dbReference>
<evidence type="ECO:0000259" key="3">
    <source>
        <dbReference type="PROSITE" id="PS50110"/>
    </source>
</evidence>
<evidence type="ECO:0000256" key="1">
    <source>
        <dbReference type="ARBA" id="ARBA00022553"/>
    </source>
</evidence>
<keyword evidence="1 2" id="KW-0597">Phosphoprotein</keyword>
<evidence type="ECO:0000256" key="2">
    <source>
        <dbReference type="PROSITE-ProRule" id="PRU00169"/>
    </source>
</evidence>
<keyword evidence="5" id="KW-1185">Reference proteome</keyword>
<organism evidence="4 5">
    <name type="scientific">Ruficoccus amylovorans</name>
    <dbReference type="NCBI Taxonomy" id="1804625"/>
    <lineage>
        <taxon>Bacteria</taxon>
        <taxon>Pseudomonadati</taxon>
        <taxon>Verrucomicrobiota</taxon>
        <taxon>Opitutia</taxon>
        <taxon>Puniceicoccales</taxon>
        <taxon>Cerasicoccaceae</taxon>
        <taxon>Ruficoccus</taxon>
    </lineage>
</organism>
<gene>
    <name evidence="4" type="ORF">H5P28_19340</name>
</gene>
<feature type="modified residue" description="4-aspartylphosphate" evidence="2">
    <location>
        <position position="52"/>
    </location>
</feature>
<dbReference type="InterPro" id="IPR001789">
    <property type="entry name" value="Sig_transdc_resp-reg_receiver"/>
</dbReference>
<accession>A0A842HJ69</accession>
<dbReference type="EMBL" id="JACHVB010000064">
    <property type="protein sequence ID" value="MBC2596429.1"/>
    <property type="molecule type" value="Genomic_DNA"/>
</dbReference>
<dbReference type="PANTHER" id="PTHR44591:SF3">
    <property type="entry name" value="RESPONSE REGULATORY DOMAIN-CONTAINING PROTEIN"/>
    <property type="match status" value="1"/>
</dbReference>
<protein>
    <submittedName>
        <fullName evidence="4">Response regulator</fullName>
    </submittedName>
</protein>
<dbReference type="Gene3D" id="3.40.50.2300">
    <property type="match status" value="1"/>
</dbReference>
<dbReference type="AlphaFoldDB" id="A0A842HJ69"/>
<dbReference type="PANTHER" id="PTHR44591">
    <property type="entry name" value="STRESS RESPONSE REGULATOR PROTEIN 1"/>
    <property type="match status" value="1"/>
</dbReference>
<proteinExistence type="predicted"/>
<feature type="domain" description="Response regulatory" evidence="3">
    <location>
        <begin position="3"/>
        <end position="119"/>
    </location>
</feature>
<name>A0A842HJ69_9BACT</name>
<reference evidence="4 5" key="1">
    <citation type="submission" date="2020-07" db="EMBL/GenBank/DDBJ databases">
        <authorList>
            <person name="Feng X."/>
        </authorList>
    </citation>
    <scope>NUCLEOTIDE SEQUENCE [LARGE SCALE GENOMIC DNA]</scope>
    <source>
        <strain evidence="4 5">JCM31066</strain>
    </source>
</reference>
<dbReference type="PROSITE" id="PS50110">
    <property type="entry name" value="RESPONSE_REGULATORY"/>
    <property type="match status" value="1"/>
</dbReference>
<evidence type="ECO:0000313" key="4">
    <source>
        <dbReference type="EMBL" id="MBC2596429.1"/>
    </source>
</evidence>
<dbReference type="InterPro" id="IPR050595">
    <property type="entry name" value="Bact_response_regulator"/>
</dbReference>
<evidence type="ECO:0000313" key="5">
    <source>
        <dbReference type="Proteomes" id="UP000546464"/>
    </source>
</evidence>
<dbReference type="Pfam" id="PF00072">
    <property type="entry name" value="Response_reg"/>
    <property type="match status" value="1"/>
</dbReference>
<sequence>MKTILIADDDPVMVKLLEFNLKRGGYRVEICREGLSVAAKAHDVNPDLAIFDLMLPGRSGLELIVDFKSDDALKNIPIIVVTGQGKGSTRHELLEAGASTVFTKPFSPTILINRISELLNG</sequence>
<dbReference type="InterPro" id="IPR011006">
    <property type="entry name" value="CheY-like_superfamily"/>
</dbReference>
<dbReference type="SUPFAM" id="SSF52172">
    <property type="entry name" value="CheY-like"/>
    <property type="match status" value="1"/>
</dbReference>
<comment type="caution">
    <text evidence="4">The sequence shown here is derived from an EMBL/GenBank/DDBJ whole genome shotgun (WGS) entry which is preliminary data.</text>
</comment>